<reference evidence="2" key="2">
    <citation type="submission" date="2016-06" db="EMBL/GenBank/DDBJ databases">
        <title>The genome of a short-lived fish provides insights into sex chromosome evolution and the genetic control of aging.</title>
        <authorList>
            <person name="Reichwald K."/>
            <person name="Felder M."/>
            <person name="Petzold A."/>
            <person name="Koch P."/>
            <person name="Groth M."/>
            <person name="Platzer M."/>
        </authorList>
    </citation>
    <scope>NUCLEOTIDE SEQUENCE</scope>
    <source>
        <tissue evidence="2">Brain</tissue>
    </source>
</reference>
<feature type="non-terminal residue" evidence="2">
    <location>
        <position position="46"/>
    </location>
</feature>
<evidence type="ECO:0000256" key="1">
    <source>
        <dbReference type="SAM" id="MobiDB-lite"/>
    </source>
</evidence>
<organism evidence="2">
    <name type="scientific">Nothobranchius pienaari</name>
    <dbReference type="NCBI Taxonomy" id="704102"/>
    <lineage>
        <taxon>Eukaryota</taxon>
        <taxon>Metazoa</taxon>
        <taxon>Chordata</taxon>
        <taxon>Craniata</taxon>
        <taxon>Vertebrata</taxon>
        <taxon>Euteleostomi</taxon>
        <taxon>Actinopterygii</taxon>
        <taxon>Neopterygii</taxon>
        <taxon>Teleostei</taxon>
        <taxon>Neoteleostei</taxon>
        <taxon>Acanthomorphata</taxon>
        <taxon>Ovalentaria</taxon>
        <taxon>Atherinomorphae</taxon>
        <taxon>Cyprinodontiformes</taxon>
        <taxon>Nothobranchiidae</taxon>
        <taxon>Nothobranchius</taxon>
    </lineage>
</organism>
<evidence type="ECO:0000313" key="2">
    <source>
        <dbReference type="EMBL" id="SBR82803.1"/>
    </source>
</evidence>
<protein>
    <submittedName>
        <fullName evidence="2">Uncharacterized protein</fullName>
    </submittedName>
</protein>
<gene>
    <name evidence="2" type="primary">Nfu_g_1_010746</name>
</gene>
<dbReference type="AlphaFoldDB" id="A0A1A8PNH0"/>
<feature type="region of interest" description="Disordered" evidence="1">
    <location>
        <begin position="10"/>
        <end position="30"/>
    </location>
</feature>
<reference evidence="2" key="1">
    <citation type="submission" date="2016-05" db="EMBL/GenBank/DDBJ databases">
        <authorList>
            <person name="Lavstsen T."/>
            <person name="Jespersen J.S."/>
        </authorList>
    </citation>
    <scope>NUCLEOTIDE SEQUENCE</scope>
    <source>
        <tissue evidence="2">Brain</tissue>
    </source>
</reference>
<name>A0A1A8PNH0_9TELE</name>
<proteinExistence type="predicted"/>
<feature type="non-terminal residue" evidence="2">
    <location>
        <position position="1"/>
    </location>
</feature>
<sequence length="46" mass="4987">LLVRFNQVCSSKETANMQDASPRGPELVTSAPELQSALRNGTIKDI</sequence>
<accession>A0A1A8PNH0</accession>
<dbReference type="EMBL" id="HAEG01008795">
    <property type="protein sequence ID" value="SBR82803.1"/>
    <property type="molecule type" value="Transcribed_RNA"/>
</dbReference>
<feature type="compositionally biased region" description="Polar residues" evidence="1">
    <location>
        <begin position="10"/>
        <end position="19"/>
    </location>
</feature>